<sequence length="264" mass="27586">MSSSLAAALLMAVLGAVTGWFVPVLVRAIPEPDPEPDPEPEPDQDPSAHHRDETDTTAPPEEPAPAPEAPKELYADIAALPGLAWRCAVATAVVGAVLGWSVGLATPLLFLAYLAPVGVALSLVDWRTRLLPTKVIAPSYAVVVVLAVAAAVPGRDWDDLRRAALGWLVAGGTFVLMWLVYPRGMGYGDVRLSGVLGIALGYLGWGPLLVGIYAGFLVGGLGGGLLSVLRVVERRSYPFGPFMFVGAVIGVVWGETVARAYLGG</sequence>
<organism evidence="5 6">
    <name type="scientific">Nocardioides marmoribigeumensis</name>
    <dbReference type="NCBI Taxonomy" id="433649"/>
    <lineage>
        <taxon>Bacteria</taxon>
        <taxon>Bacillati</taxon>
        <taxon>Actinomycetota</taxon>
        <taxon>Actinomycetes</taxon>
        <taxon>Propionibacteriales</taxon>
        <taxon>Nocardioidaceae</taxon>
        <taxon>Nocardioides</taxon>
    </lineage>
</organism>
<feature type="transmembrane region" description="Helical" evidence="3">
    <location>
        <begin position="211"/>
        <end position="232"/>
    </location>
</feature>
<evidence type="ECO:0000313" key="6">
    <source>
        <dbReference type="Proteomes" id="UP001183648"/>
    </source>
</evidence>
<name>A0ABU2BUH4_9ACTN</name>
<dbReference type="Proteomes" id="UP001183648">
    <property type="component" value="Unassembled WGS sequence"/>
</dbReference>
<dbReference type="Gene3D" id="1.20.120.1220">
    <property type="match status" value="1"/>
</dbReference>
<proteinExistence type="inferred from homology"/>
<dbReference type="RefSeq" id="WP_310298339.1">
    <property type="nucleotide sequence ID" value="NZ_BAAAPS010000002.1"/>
</dbReference>
<protein>
    <submittedName>
        <fullName evidence="5">Leader peptidase (Prepilin peptidase)/N-methyltransferase</fullName>
        <ecNumber evidence="5">2.1.1.-</ecNumber>
        <ecNumber evidence="5">3.4.23.43</ecNumber>
    </submittedName>
</protein>
<accession>A0ABU2BUH4</accession>
<keyword evidence="5" id="KW-0808">Transferase</keyword>
<keyword evidence="6" id="KW-1185">Reference proteome</keyword>
<feature type="domain" description="Prepilin type IV endopeptidase peptidase" evidence="4">
    <location>
        <begin position="115"/>
        <end position="220"/>
    </location>
</feature>
<dbReference type="GO" id="GO:0008168">
    <property type="term" value="F:methyltransferase activity"/>
    <property type="evidence" value="ECO:0007669"/>
    <property type="project" value="UniProtKB-KW"/>
</dbReference>
<dbReference type="EMBL" id="JAVDYG010000001">
    <property type="protein sequence ID" value="MDR7361009.1"/>
    <property type="molecule type" value="Genomic_DNA"/>
</dbReference>
<keyword evidence="3" id="KW-0812">Transmembrane</keyword>
<comment type="similarity">
    <text evidence="1">Belongs to the peptidase A24 family.</text>
</comment>
<dbReference type="InterPro" id="IPR050882">
    <property type="entry name" value="Prepilin_peptidase/N-MTase"/>
</dbReference>
<keyword evidence="3" id="KW-1133">Transmembrane helix</keyword>
<feature type="transmembrane region" description="Helical" evidence="3">
    <location>
        <begin position="164"/>
        <end position="181"/>
    </location>
</feature>
<dbReference type="Pfam" id="PF01478">
    <property type="entry name" value="Peptidase_A24"/>
    <property type="match status" value="1"/>
</dbReference>
<dbReference type="PANTHER" id="PTHR30487:SF0">
    <property type="entry name" value="PREPILIN LEADER PEPTIDASE_N-METHYLTRANSFERASE-RELATED"/>
    <property type="match status" value="1"/>
</dbReference>
<evidence type="ECO:0000256" key="1">
    <source>
        <dbReference type="ARBA" id="ARBA00005801"/>
    </source>
</evidence>
<evidence type="ECO:0000313" key="5">
    <source>
        <dbReference type="EMBL" id="MDR7361009.1"/>
    </source>
</evidence>
<feature type="transmembrane region" description="Helical" evidence="3">
    <location>
        <begin position="135"/>
        <end position="152"/>
    </location>
</feature>
<evidence type="ECO:0000256" key="2">
    <source>
        <dbReference type="SAM" id="MobiDB-lite"/>
    </source>
</evidence>
<dbReference type="EC" id="2.1.1.-" evidence="5"/>
<evidence type="ECO:0000259" key="4">
    <source>
        <dbReference type="Pfam" id="PF01478"/>
    </source>
</evidence>
<feature type="region of interest" description="Disordered" evidence="2">
    <location>
        <begin position="30"/>
        <end position="68"/>
    </location>
</feature>
<dbReference type="SUPFAM" id="SSF103473">
    <property type="entry name" value="MFS general substrate transporter"/>
    <property type="match status" value="1"/>
</dbReference>
<feature type="transmembrane region" description="Helical" evidence="3">
    <location>
        <begin position="104"/>
        <end position="123"/>
    </location>
</feature>
<evidence type="ECO:0000256" key="3">
    <source>
        <dbReference type="SAM" id="Phobius"/>
    </source>
</evidence>
<dbReference type="InterPro" id="IPR036259">
    <property type="entry name" value="MFS_trans_sf"/>
</dbReference>
<gene>
    <name evidence="5" type="ORF">J2S63_000562</name>
</gene>
<dbReference type="GO" id="GO:0004190">
    <property type="term" value="F:aspartic-type endopeptidase activity"/>
    <property type="evidence" value="ECO:0007669"/>
    <property type="project" value="UniProtKB-EC"/>
</dbReference>
<reference evidence="5 6" key="1">
    <citation type="submission" date="2023-07" db="EMBL/GenBank/DDBJ databases">
        <title>Sequencing the genomes of 1000 actinobacteria strains.</title>
        <authorList>
            <person name="Klenk H.-P."/>
        </authorList>
    </citation>
    <scope>NUCLEOTIDE SEQUENCE [LARGE SCALE GENOMIC DNA]</scope>
    <source>
        <strain evidence="5 6">DSM 19426</strain>
    </source>
</reference>
<dbReference type="InterPro" id="IPR000045">
    <property type="entry name" value="Prepilin_IV_endopep_pep"/>
</dbReference>
<feature type="transmembrane region" description="Helical" evidence="3">
    <location>
        <begin position="239"/>
        <end position="262"/>
    </location>
</feature>
<comment type="caution">
    <text evidence="5">The sequence shown here is derived from an EMBL/GenBank/DDBJ whole genome shotgun (WGS) entry which is preliminary data.</text>
</comment>
<dbReference type="PANTHER" id="PTHR30487">
    <property type="entry name" value="TYPE 4 PREPILIN-LIKE PROTEINS LEADER PEPTIDE-PROCESSING ENZYME"/>
    <property type="match status" value="1"/>
</dbReference>
<keyword evidence="5" id="KW-0378">Hydrolase</keyword>
<dbReference type="GO" id="GO:0032259">
    <property type="term" value="P:methylation"/>
    <property type="evidence" value="ECO:0007669"/>
    <property type="project" value="UniProtKB-KW"/>
</dbReference>
<keyword evidence="5" id="KW-0489">Methyltransferase</keyword>
<keyword evidence="3" id="KW-0472">Membrane</keyword>
<feature type="compositionally biased region" description="Acidic residues" evidence="2">
    <location>
        <begin position="32"/>
        <end position="44"/>
    </location>
</feature>
<dbReference type="EC" id="3.4.23.43" evidence="5"/>